<proteinExistence type="predicted"/>
<evidence type="ECO:0000256" key="1">
    <source>
        <dbReference type="SAM" id="Phobius"/>
    </source>
</evidence>
<reference evidence="2 3" key="1">
    <citation type="submission" date="2017-06" db="EMBL/GenBank/DDBJ databases">
        <title>Genome Sequencing of the methanotroph Methylovulum psychrotolerants str. HV10-M2 isolated from a high-altitude environment.</title>
        <authorList>
            <person name="Mateos-Rivera A."/>
        </authorList>
    </citation>
    <scope>NUCLEOTIDE SEQUENCE [LARGE SCALE GENOMIC DNA]</scope>
    <source>
        <strain evidence="2 3">HV10_M2</strain>
    </source>
</reference>
<protein>
    <submittedName>
        <fullName evidence="2">Uncharacterized protein</fullName>
    </submittedName>
</protein>
<dbReference type="AlphaFoldDB" id="A0A1Z4C1F4"/>
<feature type="transmembrane region" description="Helical" evidence="1">
    <location>
        <begin position="271"/>
        <end position="290"/>
    </location>
</feature>
<dbReference type="EMBL" id="CP022129">
    <property type="protein sequence ID" value="ASF47344.1"/>
    <property type="molecule type" value="Genomic_DNA"/>
</dbReference>
<feature type="transmembrane region" description="Helical" evidence="1">
    <location>
        <begin position="21"/>
        <end position="40"/>
    </location>
</feature>
<sequence length="347" mass="39437">MSALTASVQDQTRPGKLTVSFRLLLSLYLIIPLCLALQLLDTGLWQSYLKTHLPSSPNHFLLFQILFGTPHIIASAVLLVSNGDYWQHYQRKIVLMTIALAAFFGIGSLFIPYKAFYILVATWTVLHVLKQQHGVARGVCRLPAWAYHLLLGLSVTAGIFIYIGIFLKNSLDVQQTEWLQHLIAGLCVGLTGSALLCQRYVKTAFGKGFLWANVLLILSSFYLYAQQYYFLAILVPRLVHDVTAYIFYVTHDYNKHHQQPQNALYRLSKTCQLPIVVVLPALSFALAFVLQAYGDFWVGQLTEFFFGVEIRKVITIGLIGYLGLMHYYTESFTWKQDSPYRQFIGFS</sequence>
<keyword evidence="1" id="KW-1133">Transmembrane helix</keyword>
<feature type="transmembrane region" description="Helical" evidence="1">
    <location>
        <begin position="229"/>
        <end position="250"/>
    </location>
</feature>
<keyword evidence="3" id="KW-1185">Reference proteome</keyword>
<feature type="transmembrane region" description="Helical" evidence="1">
    <location>
        <begin position="310"/>
        <end position="328"/>
    </location>
</feature>
<dbReference type="OrthoDB" id="6811319at2"/>
<accession>A0A1Z4C1F4</accession>
<feature type="transmembrane region" description="Helical" evidence="1">
    <location>
        <begin position="204"/>
        <end position="223"/>
    </location>
</feature>
<organism evidence="2 3">
    <name type="scientific">Methylovulum psychrotolerans</name>
    <dbReference type="NCBI Taxonomy" id="1704499"/>
    <lineage>
        <taxon>Bacteria</taxon>
        <taxon>Pseudomonadati</taxon>
        <taxon>Pseudomonadota</taxon>
        <taxon>Gammaproteobacteria</taxon>
        <taxon>Methylococcales</taxon>
        <taxon>Methylococcaceae</taxon>
        <taxon>Methylovulum</taxon>
    </lineage>
</organism>
<dbReference type="RefSeq" id="WP_088620216.1">
    <property type="nucleotide sequence ID" value="NZ_CP022129.1"/>
</dbReference>
<feature type="transmembrane region" description="Helical" evidence="1">
    <location>
        <begin position="145"/>
        <end position="166"/>
    </location>
</feature>
<keyword evidence="1" id="KW-0472">Membrane</keyword>
<dbReference type="Proteomes" id="UP000197019">
    <property type="component" value="Chromosome"/>
</dbReference>
<evidence type="ECO:0000313" key="3">
    <source>
        <dbReference type="Proteomes" id="UP000197019"/>
    </source>
</evidence>
<name>A0A1Z4C1F4_9GAMM</name>
<evidence type="ECO:0000313" key="2">
    <source>
        <dbReference type="EMBL" id="ASF47344.1"/>
    </source>
</evidence>
<gene>
    <name evidence="2" type="ORF">CEK71_15450</name>
</gene>
<keyword evidence="1" id="KW-0812">Transmembrane</keyword>
<feature type="transmembrane region" description="Helical" evidence="1">
    <location>
        <begin position="60"/>
        <end position="81"/>
    </location>
</feature>
<dbReference type="KEGG" id="mpsy:CEK71_15450"/>